<evidence type="ECO:0000313" key="11">
    <source>
        <dbReference type="Proteomes" id="UP000694701"/>
    </source>
</evidence>
<evidence type="ECO:0000259" key="9">
    <source>
        <dbReference type="Pfam" id="PF04706"/>
    </source>
</evidence>
<dbReference type="Pfam" id="PF04706">
    <property type="entry name" value="Dickkopf_N"/>
    <property type="match status" value="1"/>
</dbReference>
<evidence type="ECO:0000256" key="6">
    <source>
        <dbReference type="ARBA" id="ARBA00022729"/>
    </source>
</evidence>
<dbReference type="GO" id="GO:0005615">
    <property type="term" value="C:extracellular space"/>
    <property type="evidence" value="ECO:0007669"/>
    <property type="project" value="TreeGrafter"/>
</dbReference>
<evidence type="ECO:0000313" key="10">
    <source>
        <dbReference type="Ensembl" id="ENSCCRP00020027958.1"/>
    </source>
</evidence>
<dbReference type="Proteomes" id="UP000694701">
    <property type="component" value="Unplaced"/>
</dbReference>
<dbReference type="GO" id="GO:0048019">
    <property type="term" value="F:receptor antagonist activity"/>
    <property type="evidence" value="ECO:0007669"/>
    <property type="project" value="TreeGrafter"/>
</dbReference>
<organism evidence="10 11">
    <name type="scientific">Cyprinus carpio</name>
    <name type="common">Common carp</name>
    <dbReference type="NCBI Taxonomy" id="7962"/>
    <lineage>
        <taxon>Eukaryota</taxon>
        <taxon>Metazoa</taxon>
        <taxon>Chordata</taxon>
        <taxon>Craniata</taxon>
        <taxon>Vertebrata</taxon>
        <taxon>Euteleostomi</taxon>
        <taxon>Actinopterygii</taxon>
        <taxon>Neopterygii</taxon>
        <taxon>Teleostei</taxon>
        <taxon>Ostariophysi</taxon>
        <taxon>Cypriniformes</taxon>
        <taxon>Cyprinidae</taxon>
        <taxon>Cyprininae</taxon>
        <taxon>Cyprinus</taxon>
    </lineage>
</organism>
<keyword evidence="6" id="KW-0732">Signal</keyword>
<keyword evidence="8" id="KW-0472">Membrane</keyword>
<dbReference type="InterPro" id="IPR006796">
    <property type="entry name" value="Dickkopf_N"/>
</dbReference>
<sequence length="341" mass="38384">MQIRVQLLNVWNLQLYMYSHRCSTKRSVFVWMRIASRAPHRTAPPRLALLELLRSHAHSSETNRAVNMFLLGFSLCLAVVYGIVPEISKTDMDIISNMETNVEERQTPLSDMIVMEDAQQQVDNETAKSSLHPHNVSSNLQNHSSIEIIAGNQSIYTAERINKTTNNSTAIQPRDEENSIDHECIIDEDCEKGSFCLYETRSSKCLPCKHTDATCSKDEECCAGQLCVWGQCANSTKGDSGTICQYQSDCKKELCCTFHKALLFPVCSSKPIERERCIISANHLMELLSWDFKGEGPQEHCPCASDLQCTHLGRGALCLKSQNSSEEELTDSLYSEIDYIV</sequence>
<keyword evidence="8" id="KW-1133">Transmembrane helix</keyword>
<dbReference type="GO" id="GO:0039706">
    <property type="term" value="F:co-receptor binding"/>
    <property type="evidence" value="ECO:0007669"/>
    <property type="project" value="TreeGrafter"/>
</dbReference>
<dbReference type="PANTHER" id="PTHR12113:SF8">
    <property type="entry name" value="DICKKOPF-RELATED PROTEIN 3"/>
    <property type="match status" value="1"/>
</dbReference>
<evidence type="ECO:0000256" key="2">
    <source>
        <dbReference type="ARBA" id="ARBA00010842"/>
    </source>
</evidence>
<keyword evidence="8" id="KW-0812">Transmembrane</keyword>
<dbReference type="InterPro" id="IPR047300">
    <property type="entry name" value="Dkk3_Cys2"/>
</dbReference>
<dbReference type="AlphaFoldDB" id="A0A8C2DT86"/>
<dbReference type="FunFam" id="2.10.80.10:FF:000008">
    <property type="entry name" value="Dickkopf WNT-signaling pathway inhibitor 3a"/>
    <property type="match status" value="1"/>
</dbReference>
<dbReference type="InterPro" id="IPR039863">
    <property type="entry name" value="DKK1-4"/>
</dbReference>
<evidence type="ECO:0000256" key="3">
    <source>
        <dbReference type="ARBA" id="ARBA00022473"/>
    </source>
</evidence>
<evidence type="ECO:0000256" key="7">
    <source>
        <dbReference type="ARBA" id="ARBA00023157"/>
    </source>
</evidence>
<name>A0A8C2DT86_CYPCA</name>
<reference evidence="10" key="1">
    <citation type="submission" date="2025-08" db="UniProtKB">
        <authorList>
            <consortium name="Ensembl"/>
        </authorList>
    </citation>
    <scope>IDENTIFICATION</scope>
</reference>
<dbReference type="CDD" id="cd23274">
    <property type="entry name" value="Dkk3_Cys2"/>
    <property type="match status" value="1"/>
</dbReference>
<feature type="transmembrane region" description="Helical" evidence="8">
    <location>
        <begin position="65"/>
        <end position="84"/>
    </location>
</feature>
<protein>
    <submittedName>
        <fullName evidence="10">Dickkopf WNT signaling pathway inhibitor 3a</fullName>
    </submittedName>
</protein>
<evidence type="ECO:0000256" key="8">
    <source>
        <dbReference type="SAM" id="Phobius"/>
    </source>
</evidence>
<evidence type="ECO:0000256" key="1">
    <source>
        <dbReference type="ARBA" id="ARBA00004613"/>
    </source>
</evidence>
<dbReference type="GO" id="GO:0090090">
    <property type="term" value="P:negative regulation of canonical Wnt signaling pathway"/>
    <property type="evidence" value="ECO:0007669"/>
    <property type="project" value="TreeGrafter"/>
</dbReference>
<dbReference type="Ensembl" id="ENSCCRT00020030663.1">
    <property type="protein sequence ID" value="ENSCCRP00020027958.1"/>
    <property type="gene ID" value="ENSCCRG00020012817.1"/>
</dbReference>
<evidence type="ECO:0000256" key="5">
    <source>
        <dbReference type="ARBA" id="ARBA00022687"/>
    </source>
</evidence>
<keyword evidence="4" id="KW-0964">Secreted</keyword>
<keyword evidence="7" id="KW-1015">Disulfide bond</keyword>
<proteinExistence type="inferred from homology"/>
<keyword evidence="3" id="KW-0217">Developmental protein</keyword>
<comment type="subcellular location">
    <subcellularLocation>
        <location evidence="1">Secreted</location>
    </subcellularLocation>
</comment>
<dbReference type="GO" id="GO:0016055">
    <property type="term" value="P:Wnt signaling pathway"/>
    <property type="evidence" value="ECO:0007669"/>
    <property type="project" value="UniProtKB-KW"/>
</dbReference>
<dbReference type="Gene3D" id="2.10.80.10">
    <property type="entry name" value="Lipase, subunit A"/>
    <property type="match status" value="1"/>
</dbReference>
<evidence type="ECO:0000256" key="4">
    <source>
        <dbReference type="ARBA" id="ARBA00022525"/>
    </source>
</evidence>
<comment type="similarity">
    <text evidence="2">Belongs to the dickkopf family.</text>
</comment>
<keyword evidence="5" id="KW-0879">Wnt signaling pathway</keyword>
<feature type="domain" description="Dickkopf N-terminal cysteine-rich" evidence="9">
    <location>
        <begin position="183"/>
        <end position="233"/>
    </location>
</feature>
<accession>A0A8C2DT86</accession>
<dbReference type="PANTHER" id="PTHR12113">
    <property type="entry name" value="DICKKOPF3-LIKE 3"/>
    <property type="match status" value="1"/>
</dbReference>